<dbReference type="Gene3D" id="3.30.40.10">
    <property type="entry name" value="Zinc/RING finger domain, C3HC4 (zinc finger)"/>
    <property type="match status" value="1"/>
</dbReference>
<dbReference type="Gene3D" id="3.50.30.30">
    <property type="match status" value="1"/>
</dbReference>
<dbReference type="CDD" id="cd02122">
    <property type="entry name" value="PA_GRAIL_like"/>
    <property type="match status" value="1"/>
</dbReference>
<evidence type="ECO:0000256" key="9">
    <source>
        <dbReference type="SAM" id="Phobius"/>
    </source>
</evidence>
<evidence type="ECO:0000256" key="8">
    <source>
        <dbReference type="PROSITE-ProRule" id="PRU00175"/>
    </source>
</evidence>
<dbReference type="Pfam" id="PF13639">
    <property type="entry name" value="zf-RING_2"/>
    <property type="match status" value="1"/>
</dbReference>
<keyword evidence="10" id="KW-0732">Signal</keyword>
<organism evidence="12 13">
    <name type="scientific">Mugilogobius chulae</name>
    <name type="common">yellowstripe goby</name>
    <dbReference type="NCBI Taxonomy" id="88201"/>
    <lineage>
        <taxon>Eukaryota</taxon>
        <taxon>Metazoa</taxon>
        <taxon>Chordata</taxon>
        <taxon>Craniata</taxon>
        <taxon>Vertebrata</taxon>
        <taxon>Euteleostomi</taxon>
        <taxon>Actinopterygii</taxon>
        <taxon>Neopterygii</taxon>
        <taxon>Teleostei</taxon>
        <taxon>Neoteleostei</taxon>
        <taxon>Acanthomorphata</taxon>
        <taxon>Gobiaria</taxon>
        <taxon>Gobiiformes</taxon>
        <taxon>Gobioidei</taxon>
        <taxon>Gobiidae</taxon>
        <taxon>Gobionellinae</taxon>
        <taxon>Mugilogobius</taxon>
    </lineage>
</organism>
<dbReference type="InterPro" id="IPR003137">
    <property type="entry name" value="PA_domain"/>
</dbReference>
<name>A0AAW0NY95_9GOBI</name>
<dbReference type="Proteomes" id="UP001460270">
    <property type="component" value="Unassembled WGS sequence"/>
</dbReference>
<dbReference type="Pfam" id="PF02225">
    <property type="entry name" value="PA"/>
    <property type="match status" value="1"/>
</dbReference>
<evidence type="ECO:0000256" key="7">
    <source>
        <dbReference type="ARBA" id="ARBA00023136"/>
    </source>
</evidence>
<dbReference type="GO" id="GO:0008270">
    <property type="term" value="F:zinc ion binding"/>
    <property type="evidence" value="ECO:0007669"/>
    <property type="project" value="UniProtKB-KW"/>
</dbReference>
<evidence type="ECO:0000313" key="12">
    <source>
        <dbReference type="EMBL" id="KAK7912583.1"/>
    </source>
</evidence>
<feature type="signal peptide" evidence="10">
    <location>
        <begin position="1"/>
        <end position="23"/>
    </location>
</feature>
<feature type="domain" description="RING-type" evidence="11">
    <location>
        <begin position="250"/>
        <end position="291"/>
    </location>
</feature>
<evidence type="ECO:0000313" key="13">
    <source>
        <dbReference type="Proteomes" id="UP001460270"/>
    </source>
</evidence>
<evidence type="ECO:0000256" key="5">
    <source>
        <dbReference type="ARBA" id="ARBA00022833"/>
    </source>
</evidence>
<evidence type="ECO:0000256" key="4">
    <source>
        <dbReference type="ARBA" id="ARBA00022771"/>
    </source>
</evidence>
<dbReference type="InterPro" id="IPR051073">
    <property type="entry name" value="ZNRF3_Arkadia_E3_ligases"/>
</dbReference>
<protein>
    <recommendedName>
        <fullName evidence="11">RING-type domain-containing protein</fullName>
    </recommendedName>
</protein>
<dbReference type="PANTHER" id="PTHR16200">
    <property type="entry name" value="RING ZINC FINGER"/>
    <property type="match status" value="1"/>
</dbReference>
<reference evidence="13" key="1">
    <citation type="submission" date="2024-04" db="EMBL/GenBank/DDBJ databases">
        <title>Salinicola lusitanus LLJ914,a marine bacterium isolated from the Okinawa Trough.</title>
        <authorList>
            <person name="Li J."/>
        </authorList>
    </citation>
    <scope>NUCLEOTIDE SEQUENCE [LARGE SCALE GENOMIC DNA]</scope>
</reference>
<evidence type="ECO:0000256" key="1">
    <source>
        <dbReference type="ARBA" id="ARBA00004370"/>
    </source>
</evidence>
<comment type="caution">
    <text evidence="12">The sequence shown here is derived from an EMBL/GenBank/DDBJ whole genome shotgun (WGS) entry which is preliminary data.</text>
</comment>
<evidence type="ECO:0000259" key="11">
    <source>
        <dbReference type="PROSITE" id="PS50089"/>
    </source>
</evidence>
<evidence type="ECO:0000256" key="3">
    <source>
        <dbReference type="ARBA" id="ARBA00022723"/>
    </source>
</evidence>
<dbReference type="InterPro" id="IPR001841">
    <property type="entry name" value="Znf_RING"/>
</dbReference>
<gene>
    <name evidence="12" type="ORF">WMY93_012794</name>
</gene>
<keyword evidence="7 9" id="KW-0472">Membrane</keyword>
<feature type="chain" id="PRO_5043777035" description="RING-type domain-containing protein" evidence="10">
    <location>
        <begin position="24"/>
        <end position="353"/>
    </location>
</feature>
<proteinExistence type="predicted"/>
<keyword evidence="3" id="KW-0479">Metal-binding</keyword>
<dbReference type="FunFam" id="3.30.40.10:FF:000009">
    <property type="entry name" value="E3 ubiquitin-protein ligase RNF130"/>
    <property type="match status" value="1"/>
</dbReference>
<comment type="subcellular location">
    <subcellularLocation>
        <location evidence="1">Membrane</location>
    </subcellularLocation>
</comment>
<evidence type="ECO:0000256" key="10">
    <source>
        <dbReference type="SAM" id="SignalP"/>
    </source>
</evidence>
<dbReference type="FunFam" id="3.50.30.30:FF:000003">
    <property type="entry name" value="E3 ubiquitin-protein ligase RNF128"/>
    <property type="match status" value="1"/>
</dbReference>
<dbReference type="PROSITE" id="PS50089">
    <property type="entry name" value="ZF_RING_2"/>
    <property type="match status" value="1"/>
</dbReference>
<dbReference type="SUPFAM" id="SSF52025">
    <property type="entry name" value="PA domain"/>
    <property type="match status" value="1"/>
</dbReference>
<accession>A0AAW0NY95</accession>
<dbReference type="EMBL" id="JBBPFD010000009">
    <property type="protein sequence ID" value="KAK7912583.1"/>
    <property type="molecule type" value="Genomic_DNA"/>
</dbReference>
<dbReference type="SMART" id="SM00184">
    <property type="entry name" value="RING"/>
    <property type="match status" value="1"/>
</dbReference>
<dbReference type="CDD" id="cd16802">
    <property type="entry name" value="RING-H2_RNF128-like"/>
    <property type="match status" value="1"/>
</dbReference>
<feature type="transmembrane region" description="Helical" evidence="9">
    <location>
        <begin position="179"/>
        <end position="204"/>
    </location>
</feature>
<dbReference type="PROSITE" id="PS51257">
    <property type="entry name" value="PROKAR_LIPOPROTEIN"/>
    <property type="match status" value="1"/>
</dbReference>
<keyword evidence="13" id="KW-1185">Reference proteome</keyword>
<dbReference type="GO" id="GO:0016020">
    <property type="term" value="C:membrane"/>
    <property type="evidence" value="ECO:0007669"/>
    <property type="project" value="UniProtKB-SubCell"/>
</dbReference>
<dbReference type="AlphaFoldDB" id="A0AAW0NY95"/>
<keyword evidence="4 8" id="KW-0863">Zinc-finger</keyword>
<keyword evidence="5" id="KW-0862">Zinc</keyword>
<dbReference type="InterPro" id="IPR013083">
    <property type="entry name" value="Znf_RING/FYVE/PHD"/>
</dbReference>
<evidence type="ECO:0000256" key="2">
    <source>
        <dbReference type="ARBA" id="ARBA00022692"/>
    </source>
</evidence>
<keyword evidence="2 9" id="KW-0812">Transmembrane</keyword>
<sequence>MASGKTQLLPCLLLACLFHRSTGFVFWTAVVEISYMDSQNETKDRICECGIFGRNAAIERAYGVVTLPRGDPKGCGPDPAYNRNASSPSWIALVKRGNCTFSEKIRAAKRLGASAVVIYNADGTGNTTSHMSHPETANTVAIMIGNWQGMEIVKLLQNGTEVNMIIEVGSPHGPWMDTYWLYFLSIAFFIVMTASIAYFVFISANRLYNLRMLRRSEKRLKSEAKNAIQRLQVRTLKRGDEETTSENLLCAVCIESYKAGDVVTILTCDHIFHKACIEPWLLEKRTCPMCKCDILKALGVEDESKDEYNHNTSQEVTVITVAGGDAMYEVPLTDTARSHHYDNSAFEGEPTRG</sequence>
<evidence type="ECO:0000256" key="6">
    <source>
        <dbReference type="ARBA" id="ARBA00022989"/>
    </source>
</evidence>
<keyword evidence="6 9" id="KW-1133">Transmembrane helix</keyword>
<dbReference type="InterPro" id="IPR046450">
    <property type="entry name" value="PA_dom_sf"/>
</dbReference>
<dbReference type="SUPFAM" id="SSF57850">
    <property type="entry name" value="RING/U-box"/>
    <property type="match status" value="1"/>
</dbReference>